<reference evidence="2 3" key="1">
    <citation type="journal article" date="2016" name="Nat. Commun.">
        <title>Thousands of microbial genomes shed light on interconnected biogeochemical processes in an aquifer system.</title>
        <authorList>
            <person name="Anantharaman K."/>
            <person name="Brown C.T."/>
            <person name="Hug L.A."/>
            <person name="Sharon I."/>
            <person name="Castelle C.J."/>
            <person name="Probst A.J."/>
            <person name="Thomas B.C."/>
            <person name="Singh A."/>
            <person name="Wilkins M.J."/>
            <person name="Karaoz U."/>
            <person name="Brodie E.L."/>
            <person name="Williams K.H."/>
            <person name="Hubbard S.S."/>
            <person name="Banfield J.F."/>
        </authorList>
    </citation>
    <scope>NUCLEOTIDE SEQUENCE [LARGE SCALE GENOMIC DNA]</scope>
</reference>
<evidence type="ECO:0000313" key="3">
    <source>
        <dbReference type="Proteomes" id="UP000178646"/>
    </source>
</evidence>
<name>A0A1G2PN95_9BACT</name>
<dbReference type="Proteomes" id="UP000178646">
    <property type="component" value="Unassembled WGS sequence"/>
</dbReference>
<sequence length="188" mass="20857">MDEKLSFIPKRKLSSQAISRRGWGGFVLLSFFIFVISMALWGGLYMYKNYLNDNITQLGKVIENQKASFEIPTVNEIIDFSEKISVARNLLAGHKDFSGVLDFLQDFTMKDVRFNGLDYSYADSGEPSLILSGTTRSYAGLTAQIKTLGKYNQVKRISLSGLSLDTTGAVNFNLGIILNPAIAAYTVK</sequence>
<proteinExistence type="predicted"/>
<gene>
    <name evidence="2" type="ORF">A2W59_01035</name>
</gene>
<keyword evidence="1" id="KW-0812">Transmembrane</keyword>
<keyword evidence="1" id="KW-0472">Membrane</keyword>
<evidence type="ECO:0008006" key="4">
    <source>
        <dbReference type="Google" id="ProtNLM"/>
    </source>
</evidence>
<feature type="transmembrane region" description="Helical" evidence="1">
    <location>
        <begin position="21"/>
        <end position="47"/>
    </location>
</feature>
<keyword evidence="1" id="KW-1133">Transmembrane helix</keyword>
<comment type="caution">
    <text evidence="2">The sequence shown here is derived from an EMBL/GenBank/DDBJ whole genome shotgun (WGS) entry which is preliminary data.</text>
</comment>
<organism evidence="2 3">
    <name type="scientific">Candidatus Terrybacteria bacterium RIFCSPHIGHO2_02_41_19</name>
    <dbReference type="NCBI Taxonomy" id="1802364"/>
    <lineage>
        <taxon>Bacteria</taxon>
        <taxon>Candidatus Terryibacteriota</taxon>
    </lineage>
</organism>
<protein>
    <recommendedName>
        <fullName evidence="4">PilN domain-containing protein</fullName>
    </recommendedName>
</protein>
<evidence type="ECO:0000256" key="1">
    <source>
        <dbReference type="SAM" id="Phobius"/>
    </source>
</evidence>
<dbReference type="EMBL" id="MHSU01000027">
    <property type="protein sequence ID" value="OHA49814.1"/>
    <property type="molecule type" value="Genomic_DNA"/>
</dbReference>
<dbReference type="AlphaFoldDB" id="A0A1G2PN95"/>
<accession>A0A1G2PN95</accession>
<evidence type="ECO:0000313" key="2">
    <source>
        <dbReference type="EMBL" id="OHA49814.1"/>
    </source>
</evidence>